<sequence length="65" mass="7545">MNLGIGDLVLLFVNILAVSFFIVAFVAMIVFIVRNVGKKERNYHQQLEEKLDRIIELLEKERLGK</sequence>
<dbReference type="Pfam" id="PF13314">
    <property type="entry name" value="DUF4083"/>
    <property type="match status" value="1"/>
</dbReference>
<keyword evidence="3" id="KW-1185">Reference proteome</keyword>
<dbReference type="RefSeq" id="WP_043904828.1">
    <property type="nucleotide sequence ID" value="NZ_CM002692.1"/>
</dbReference>
<evidence type="ECO:0000313" key="2">
    <source>
        <dbReference type="EMBL" id="EZP76725.1"/>
    </source>
</evidence>
<dbReference type="InterPro" id="IPR025143">
    <property type="entry name" value="DUF4083"/>
</dbReference>
<keyword evidence="1" id="KW-1133">Transmembrane helix</keyword>
<evidence type="ECO:0008006" key="4">
    <source>
        <dbReference type="Google" id="ProtNLM"/>
    </source>
</evidence>
<protein>
    <recommendedName>
        <fullName evidence="4">DUF4083 domain-containing protein</fullName>
    </recommendedName>
</protein>
<comment type="caution">
    <text evidence="2">The sequence shown here is derived from an EMBL/GenBank/DDBJ whole genome shotgun (WGS) entry which is preliminary data.</text>
</comment>
<organism evidence="2 3">
    <name type="scientific">Parageobacillus genomosp. 1</name>
    <dbReference type="NCBI Taxonomy" id="1295642"/>
    <lineage>
        <taxon>Bacteria</taxon>
        <taxon>Bacillati</taxon>
        <taxon>Bacillota</taxon>
        <taxon>Bacilli</taxon>
        <taxon>Bacillales</taxon>
        <taxon>Anoxybacillaceae</taxon>
        <taxon>Parageobacillus</taxon>
    </lineage>
</organism>
<accession>A0ABC9VE00</accession>
<dbReference type="Proteomes" id="UP000023566">
    <property type="component" value="Chromosome"/>
</dbReference>
<evidence type="ECO:0000256" key="1">
    <source>
        <dbReference type="SAM" id="Phobius"/>
    </source>
</evidence>
<gene>
    <name evidence="2" type="ORF">H839_09023</name>
</gene>
<keyword evidence="1" id="KW-0812">Transmembrane</keyword>
<proteinExistence type="predicted"/>
<feature type="transmembrane region" description="Helical" evidence="1">
    <location>
        <begin position="12"/>
        <end position="33"/>
    </location>
</feature>
<keyword evidence="1" id="KW-0472">Membrane</keyword>
<name>A0ABC9VE00_9BACL</name>
<reference evidence="2 3" key="1">
    <citation type="journal article" date="2014" name="Appl. Microbiol. Biotechnol.">
        <title>Transformable facultative thermophile Geobacillus stearothermophilus NUB3621 as a host strain for metabolic engineering.</title>
        <authorList>
            <person name="Blanchard K."/>
            <person name="Robic S."/>
            <person name="Matsumura I."/>
        </authorList>
    </citation>
    <scope>NUCLEOTIDE SEQUENCE [LARGE SCALE GENOMIC DNA]</scope>
    <source>
        <strain evidence="2 3">NUB3621</strain>
    </source>
</reference>
<evidence type="ECO:0000313" key="3">
    <source>
        <dbReference type="Proteomes" id="UP000023566"/>
    </source>
</evidence>
<dbReference type="AlphaFoldDB" id="A0ABC9VE00"/>
<dbReference type="EMBL" id="AOTZ01000005">
    <property type="protein sequence ID" value="EZP76725.1"/>
    <property type="molecule type" value="Genomic_DNA"/>
</dbReference>